<dbReference type="RefSeq" id="WP_271140814.1">
    <property type="nucleotide sequence ID" value="NZ_JAPYYP010000033.1"/>
</dbReference>
<dbReference type="AlphaFoldDB" id="A0A9X3TTW9"/>
<evidence type="ECO:0000313" key="3">
    <source>
        <dbReference type="Proteomes" id="UP001151071"/>
    </source>
</evidence>
<evidence type="ECO:0000313" key="2">
    <source>
        <dbReference type="EMBL" id="MDA5110531.1"/>
    </source>
</evidence>
<evidence type="ECO:0000259" key="1">
    <source>
        <dbReference type="Pfam" id="PF12728"/>
    </source>
</evidence>
<gene>
    <name evidence="2" type="ORF">O3V59_19525</name>
</gene>
<comment type="caution">
    <text evidence="2">The sequence shown here is derived from an EMBL/GenBank/DDBJ whole genome shotgun (WGS) entry which is preliminary data.</text>
</comment>
<name>A0A9X3TTW9_9BACL</name>
<accession>A0A9X3TTW9</accession>
<dbReference type="Pfam" id="PF12728">
    <property type="entry name" value="HTH_17"/>
    <property type="match status" value="1"/>
</dbReference>
<protein>
    <submittedName>
        <fullName evidence="2">Helix-turn-helix domain-containing protein</fullName>
    </submittedName>
</protein>
<dbReference type="EMBL" id="JAPYYP010000033">
    <property type="protein sequence ID" value="MDA5110531.1"/>
    <property type="molecule type" value="Genomic_DNA"/>
</dbReference>
<reference evidence="2" key="1">
    <citation type="submission" date="2022-12" db="EMBL/GenBank/DDBJ databases">
        <title>Draft genome sequence of the thermophilic strain Brevibacillus thermoruber HT42, isolated from Los Humeros, Puebla, Mexico, with biotechnological potential.</title>
        <authorList>
            <person name="Lara Sanchez J."/>
            <person name="Solis Palacios R."/>
            <person name="Bustos Baena A.S."/>
            <person name="Ruz Baez A.E."/>
            <person name="Espinosa Luna G."/>
            <person name="Oliart Ros R.M."/>
        </authorList>
    </citation>
    <scope>NUCLEOTIDE SEQUENCE</scope>
    <source>
        <strain evidence="2">HT42</strain>
    </source>
</reference>
<keyword evidence="3" id="KW-1185">Reference proteome</keyword>
<sequence length="79" mass="9581">MITFNSKEELERYIKDVVMTTSEVLHYLGISRPGLKDLIERGKLKPFKEEKATRLFFRSDVEARKREAEERRKKYRPYE</sequence>
<dbReference type="Proteomes" id="UP001151071">
    <property type="component" value="Unassembled WGS sequence"/>
</dbReference>
<dbReference type="InterPro" id="IPR041657">
    <property type="entry name" value="HTH_17"/>
</dbReference>
<proteinExistence type="predicted"/>
<organism evidence="2 3">
    <name type="scientific">Brevibacillus thermoruber</name>
    <dbReference type="NCBI Taxonomy" id="33942"/>
    <lineage>
        <taxon>Bacteria</taxon>
        <taxon>Bacillati</taxon>
        <taxon>Bacillota</taxon>
        <taxon>Bacilli</taxon>
        <taxon>Bacillales</taxon>
        <taxon>Paenibacillaceae</taxon>
        <taxon>Brevibacillus</taxon>
    </lineage>
</organism>
<feature type="domain" description="Helix-turn-helix" evidence="1">
    <location>
        <begin position="18"/>
        <end position="66"/>
    </location>
</feature>